<reference evidence="1 2" key="1">
    <citation type="journal article" date="2021" name="BMC Genomics">
        <title>Datura genome reveals duplications of psychoactive alkaloid biosynthetic genes and high mutation rate following tissue culture.</title>
        <authorList>
            <person name="Rajewski A."/>
            <person name="Carter-House D."/>
            <person name="Stajich J."/>
            <person name="Litt A."/>
        </authorList>
    </citation>
    <scope>NUCLEOTIDE SEQUENCE [LARGE SCALE GENOMIC DNA]</scope>
    <source>
        <strain evidence="1">AR-01</strain>
    </source>
</reference>
<dbReference type="EMBL" id="JACEIK010001906">
    <property type="protein sequence ID" value="MCD7473026.1"/>
    <property type="molecule type" value="Genomic_DNA"/>
</dbReference>
<protein>
    <submittedName>
        <fullName evidence="1">Uncharacterized protein</fullName>
    </submittedName>
</protein>
<evidence type="ECO:0000313" key="2">
    <source>
        <dbReference type="Proteomes" id="UP000823775"/>
    </source>
</evidence>
<feature type="non-terminal residue" evidence="1">
    <location>
        <position position="67"/>
    </location>
</feature>
<sequence>MRSMITQPCQRAIASVNPLREAASIGTQGLMKESPPEIGNWSVVWKYRGGRLENKRPRVGNLKGSQQ</sequence>
<comment type="caution">
    <text evidence="1">The sequence shown here is derived from an EMBL/GenBank/DDBJ whole genome shotgun (WGS) entry which is preliminary data.</text>
</comment>
<proteinExistence type="predicted"/>
<name>A0ABS8TQ46_DATST</name>
<evidence type="ECO:0000313" key="1">
    <source>
        <dbReference type="EMBL" id="MCD7473026.1"/>
    </source>
</evidence>
<organism evidence="1 2">
    <name type="scientific">Datura stramonium</name>
    <name type="common">Jimsonweed</name>
    <name type="synonym">Common thornapple</name>
    <dbReference type="NCBI Taxonomy" id="4076"/>
    <lineage>
        <taxon>Eukaryota</taxon>
        <taxon>Viridiplantae</taxon>
        <taxon>Streptophyta</taxon>
        <taxon>Embryophyta</taxon>
        <taxon>Tracheophyta</taxon>
        <taxon>Spermatophyta</taxon>
        <taxon>Magnoliopsida</taxon>
        <taxon>eudicotyledons</taxon>
        <taxon>Gunneridae</taxon>
        <taxon>Pentapetalae</taxon>
        <taxon>asterids</taxon>
        <taxon>lamiids</taxon>
        <taxon>Solanales</taxon>
        <taxon>Solanaceae</taxon>
        <taxon>Solanoideae</taxon>
        <taxon>Datureae</taxon>
        <taxon>Datura</taxon>
    </lineage>
</organism>
<accession>A0ABS8TQ46</accession>
<dbReference type="Proteomes" id="UP000823775">
    <property type="component" value="Unassembled WGS sequence"/>
</dbReference>
<keyword evidence="2" id="KW-1185">Reference proteome</keyword>
<gene>
    <name evidence="1" type="ORF">HAX54_014569</name>
</gene>